<dbReference type="Proteomes" id="UP000287033">
    <property type="component" value="Unassembled WGS sequence"/>
</dbReference>
<name>A0A401SZH6_CHIPU</name>
<protein>
    <submittedName>
        <fullName evidence="2">Uncharacterized protein</fullName>
    </submittedName>
</protein>
<feature type="compositionally biased region" description="Polar residues" evidence="1">
    <location>
        <begin position="84"/>
        <end position="100"/>
    </location>
</feature>
<gene>
    <name evidence="2" type="ORF">chiPu_0014274</name>
</gene>
<feature type="region of interest" description="Disordered" evidence="1">
    <location>
        <begin position="71"/>
        <end position="100"/>
    </location>
</feature>
<sequence>MDQSRLQPQDWILPLLERRSSRATGRCRLKRSSKPLQVAVINIDRIPAPTAYSVSKTPNHYMVDTTNRHNGFTKEQRFPPSGSLPANPSSGGMNSQSNSARISSNLPKAMQLKINHLVNSPFKHSTVSHLHHMLDQVLHRTIHLEWMTFKKQC</sequence>
<accession>A0A401SZH6</accession>
<evidence type="ECO:0000313" key="2">
    <source>
        <dbReference type="EMBL" id="GCC35786.1"/>
    </source>
</evidence>
<keyword evidence="3" id="KW-1185">Reference proteome</keyword>
<evidence type="ECO:0000313" key="3">
    <source>
        <dbReference type="Proteomes" id="UP000287033"/>
    </source>
</evidence>
<proteinExistence type="predicted"/>
<reference evidence="2 3" key="1">
    <citation type="journal article" date="2018" name="Nat. Ecol. Evol.">
        <title>Shark genomes provide insights into elasmobranch evolution and the origin of vertebrates.</title>
        <authorList>
            <person name="Hara Y"/>
            <person name="Yamaguchi K"/>
            <person name="Onimaru K"/>
            <person name="Kadota M"/>
            <person name="Koyanagi M"/>
            <person name="Keeley SD"/>
            <person name="Tatsumi K"/>
            <person name="Tanaka K"/>
            <person name="Motone F"/>
            <person name="Kageyama Y"/>
            <person name="Nozu R"/>
            <person name="Adachi N"/>
            <person name="Nishimura O"/>
            <person name="Nakagawa R"/>
            <person name="Tanegashima C"/>
            <person name="Kiyatake I"/>
            <person name="Matsumoto R"/>
            <person name="Murakumo K"/>
            <person name="Nishida K"/>
            <person name="Terakita A"/>
            <person name="Kuratani S"/>
            <person name="Sato K"/>
            <person name="Hyodo S Kuraku.S."/>
        </authorList>
    </citation>
    <scope>NUCLEOTIDE SEQUENCE [LARGE SCALE GENOMIC DNA]</scope>
</reference>
<dbReference type="EMBL" id="BEZZ01000743">
    <property type="protein sequence ID" value="GCC35786.1"/>
    <property type="molecule type" value="Genomic_DNA"/>
</dbReference>
<dbReference type="AlphaFoldDB" id="A0A401SZH6"/>
<comment type="caution">
    <text evidence="2">The sequence shown here is derived from an EMBL/GenBank/DDBJ whole genome shotgun (WGS) entry which is preliminary data.</text>
</comment>
<organism evidence="2 3">
    <name type="scientific">Chiloscyllium punctatum</name>
    <name type="common">Brownbanded bambooshark</name>
    <name type="synonym">Hemiscyllium punctatum</name>
    <dbReference type="NCBI Taxonomy" id="137246"/>
    <lineage>
        <taxon>Eukaryota</taxon>
        <taxon>Metazoa</taxon>
        <taxon>Chordata</taxon>
        <taxon>Craniata</taxon>
        <taxon>Vertebrata</taxon>
        <taxon>Chondrichthyes</taxon>
        <taxon>Elasmobranchii</taxon>
        <taxon>Galeomorphii</taxon>
        <taxon>Galeoidea</taxon>
        <taxon>Orectolobiformes</taxon>
        <taxon>Hemiscylliidae</taxon>
        <taxon>Chiloscyllium</taxon>
    </lineage>
</organism>
<evidence type="ECO:0000256" key="1">
    <source>
        <dbReference type="SAM" id="MobiDB-lite"/>
    </source>
</evidence>